<evidence type="ECO:0000313" key="2">
    <source>
        <dbReference type="Proteomes" id="UP001141806"/>
    </source>
</evidence>
<reference evidence="1" key="1">
    <citation type="journal article" date="2023" name="Plant J.">
        <title>The genome of the king protea, Protea cynaroides.</title>
        <authorList>
            <person name="Chang J."/>
            <person name="Duong T.A."/>
            <person name="Schoeman C."/>
            <person name="Ma X."/>
            <person name="Roodt D."/>
            <person name="Barker N."/>
            <person name="Li Z."/>
            <person name="Van de Peer Y."/>
            <person name="Mizrachi E."/>
        </authorList>
    </citation>
    <scope>NUCLEOTIDE SEQUENCE</scope>
    <source>
        <tissue evidence="1">Young leaves</tissue>
    </source>
</reference>
<name>A0A9Q0KKN4_9MAGN</name>
<dbReference type="EMBL" id="JAMYWD010000005">
    <property type="protein sequence ID" value="KAJ4971971.1"/>
    <property type="molecule type" value="Genomic_DNA"/>
</dbReference>
<comment type="caution">
    <text evidence="1">The sequence shown here is derived from an EMBL/GenBank/DDBJ whole genome shotgun (WGS) entry which is preliminary data.</text>
</comment>
<gene>
    <name evidence="1" type="ORF">NE237_005070</name>
</gene>
<organism evidence="1 2">
    <name type="scientific">Protea cynaroides</name>
    <dbReference type="NCBI Taxonomy" id="273540"/>
    <lineage>
        <taxon>Eukaryota</taxon>
        <taxon>Viridiplantae</taxon>
        <taxon>Streptophyta</taxon>
        <taxon>Embryophyta</taxon>
        <taxon>Tracheophyta</taxon>
        <taxon>Spermatophyta</taxon>
        <taxon>Magnoliopsida</taxon>
        <taxon>Proteales</taxon>
        <taxon>Proteaceae</taxon>
        <taxon>Protea</taxon>
    </lineage>
</organism>
<sequence length="258" mass="27937">MSSSVSQSSTDACSFARWIEDVDSSSYYVVPSTVFKLGTSSYYISSATTNQPTYVTESVAQRVEMDSAPAAPVIFSNIAPLHVSYSSDANLHSTCNPVIQRGDESVVQAPNSIQSNTTAVLPTENEIETPAVPTIVDIVVTSDMVLATEDEIETLSNCVERMVESTLINDAAEFVQRTVKETLNIDATDKTTLVCHNSVVFSKLLPESPCPAPSEWNQMCSKEGSSSKRECVKEPMDVELWIGGNKNEGMNAEADDDV</sequence>
<dbReference type="Proteomes" id="UP001141806">
    <property type="component" value="Unassembled WGS sequence"/>
</dbReference>
<protein>
    <submittedName>
        <fullName evidence="1">Uncharacterized protein</fullName>
    </submittedName>
</protein>
<proteinExistence type="predicted"/>
<dbReference type="AlphaFoldDB" id="A0A9Q0KKN4"/>
<accession>A0A9Q0KKN4</accession>
<evidence type="ECO:0000313" key="1">
    <source>
        <dbReference type="EMBL" id="KAJ4971971.1"/>
    </source>
</evidence>
<keyword evidence="2" id="KW-1185">Reference proteome</keyword>